<dbReference type="GO" id="GO:0008270">
    <property type="term" value="F:zinc ion binding"/>
    <property type="evidence" value="ECO:0007669"/>
    <property type="project" value="InterPro"/>
</dbReference>
<dbReference type="GO" id="GO:0003700">
    <property type="term" value="F:DNA-binding transcription factor activity"/>
    <property type="evidence" value="ECO:0007669"/>
    <property type="project" value="InterPro"/>
</dbReference>
<dbReference type="InterPro" id="IPR050987">
    <property type="entry name" value="AtrR-like"/>
</dbReference>
<keyword evidence="4" id="KW-1185">Reference proteome</keyword>
<reference evidence="3" key="1">
    <citation type="submission" date="2023-07" db="EMBL/GenBank/DDBJ databases">
        <title>Black Yeasts Isolated from many extreme environments.</title>
        <authorList>
            <person name="Coleine C."/>
            <person name="Stajich J.E."/>
            <person name="Selbmann L."/>
        </authorList>
    </citation>
    <scope>NUCLEOTIDE SEQUENCE</scope>
    <source>
        <strain evidence="3">CCFEE 5485</strain>
    </source>
</reference>
<sequence>MQTPPLAERVRQLEEQMRIVNSKLSIPLADTPPMNEDPEIHSPAKSFQGDSGFQAPIEAFNQSLHHVRQKMGIARVVSQSPTTPTIGSSLRRTCSNRQTTTIRVGSKTLPFPVEHAYQEYLDFYFTDINPCHPCISENDFRAKSAEMLSRTEIRQSEKCFLAVHYMIFAMADMLREVRPPDQRGTSPGWQWYQRAEDLVGRQKFMGQGDLSLLQYLIFEAFYLMHEDRPNGAYLISGVMCRLCFQFGLHQQSRWAEPQNSFQQHQKQRIFWTAYFLDRRIALSCGRPYGMNDRDIDTDEPAWLDDKELYPDRPLPAPRPEASHCVYLACMIAFARFTGHIWDKMYAANTTNAAVDTEAITILDAQIRHWTDTVLPKTPLVPATREPEKRHLRQHLLVTTRFAHLRLLLRRRLMTSLTYSSQDAHITGQLASDIVLQIVPSSDEANQPSSFRFHMTVSLGSAVLILATLLCRPLDEIQMQDHCPAYIERFRQALYILQQLGSGLQAARRVLDDLKDITNVVVALIEQPSPAQRSHQMALPQDVNALFPYGAVDFAQQAGYVQEFYPVAEDVGYDWNTWNGIASPAHGQHGYGAPWL</sequence>
<dbReference type="GO" id="GO:0006351">
    <property type="term" value="P:DNA-templated transcription"/>
    <property type="evidence" value="ECO:0007669"/>
    <property type="project" value="InterPro"/>
</dbReference>
<dbReference type="Pfam" id="PF04082">
    <property type="entry name" value="Fungal_trans"/>
    <property type="match status" value="1"/>
</dbReference>
<accession>A0AAE0WSH2</accession>
<evidence type="ECO:0000313" key="3">
    <source>
        <dbReference type="EMBL" id="KAK3677008.1"/>
    </source>
</evidence>
<proteinExistence type="predicted"/>
<dbReference type="GO" id="GO:0003677">
    <property type="term" value="F:DNA binding"/>
    <property type="evidence" value="ECO:0007669"/>
    <property type="project" value="InterPro"/>
</dbReference>
<dbReference type="InterPro" id="IPR007219">
    <property type="entry name" value="XnlR_reg_dom"/>
</dbReference>
<dbReference type="AlphaFoldDB" id="A0AAE0WSH2"/>
<organism evidence="3 4">
    <name type="scientific">Recurvomyces mirabilis</name>
    <dbReference type="NCBI Taxonomy" id="574656"/>
    <lineage>
        <taxon>Eukaryota</taxon>
        <taxon>Fungi</taxon>
        <taxon>Dikarya</taxon>
        <taxon>Ascomycota</taxon>
        <taxon>Pezizomycotina</taxon>
        <taxon>Dothideomycetes</taxon>
        <taxon>Dothideomycetidae</taxon>
        <taxon>Mycosphaerellales</taxon>
        <taxon>Teratosphaeriaceae</taxon>
        <taxon>Recurvomyces</taxon>
    </lineage>
</organism>
<name>A0AAE0WSH2_9PEZI</name>
<keyword evidence="1" id="KW-0539">Nucleus</keyword>
<comment type="caution">
    <text evidence="3">The sequence shown here is derived from an EMBL/GenBank/DDBJ whole genome shotgun (WGS) entry which is preliminary data.</text>
</comment>
<dbReference type="Proteomes" id="UP001274830">
    <property type="component" value="Unassembled WGS sequence"/>
</dbReference>
<dbReference type="EMBL" id="JAUTXT010000008">
    <property type="protein sequence ID" value="KAK3677008.1"/>
    <property type="molecule type" value="Genomic_DNA"/>
</dbReference>
<dbReference type="CDD" id="cd12148">
    <property type="entry name" value="fungal_TF_MHR"/>
    <property type="match status" value="1"/>
</dbReference>
<evidence type="ECO:0000259" key="2">
    <source>
        <dbReference type="SMART" id="SM00906"/>
    </source>
</evidence>
<feature type="domain" description="Xylanolytic transcriptional activator regulatory" evidence="2">
    <location>
        <begin position="232"/>
        <end position="306"/>
    </location>
</feature>
<evidence type="ECO:0000256" key="1">
    <source>
        <dbReference type="ARBA" id="ARBA00023242"/>
    </source>
</evidence>
<dbReference type="SMART" id="SM00906">
    <property type="entry name" value="Fungal_trans"/>
    <property type="match status" value="1"/>
</dbReference>
<gene>
    <name evidence="3" type="ORF">LTR78_003213</name>
</gene>
<evidence type="ECO:0000313" key="4">
    <source>
        <dbReference type="Proteomes" id="UP001274830"/>
    </source>
</evidence>
<dbReference type="PANTHER" id="PTHR46910">
    <property type="entry name" value="TRANSCRIPTION FACTOR PDR1"/>
    <property type="match status" value="1"/>
</dbReference>
<protein>
    <recommendedName>
        <fullName evidence="2">Xylanolytic transcriptional activator regulatory domain-containing protein</fullName>
    </recommendedName>
</protein>
<dbReference type="PANTHER" id="PTHR46910:SF1">
    <property type="entry name" value="MISCELLANEOUS ZN(II)2CYS6 TRANSCRIPTION FACTOR (EUROFUNG)-RELATED"/>
    <property type="match status" value="1"/>
</dbReference>